<sequence length="226" mass="24765">MEYKIVGSTMPLVELTLKKGEIIKSQAGAMKWMDSTVEMKTSMDGGIGGFFKRKMMGESGFLNFFKAEKDGDRIAFGHTFPGHILAIDVSKKSIVCQKRAFLCSTEGVELQIAFQKRLGSGFFGGEGFIMQELTGHGLAFVEIDGEAVEMELQRGQSIKVETGAVGMYESTVDMKVEMVKGFSNIMFGGEGLFLTTLTGPGRVWLQTMSIQSMAGEIFPFFPNPSK</sequence>
<evidence type="ECO:0000313" key="2">
    <source>
        <dbReference type="Proteomes" id="UP000198718"/>
    </source>
</evidence>
<dbReference type="InterPro" id="IPR036983">
    <property type="entry name" value="AIM24_sf"/>
</dbReference>
<dbReference type="InterPro" id="IPR016031">
    <property type="entry name" value="Trp_RNA-bd_attenuator-like_dom"/>
</dbReference>
<dbReference type="OrthoDB" id="9779518at2"/>
<evidence type="ECO:0000313" key="1">
    <source>
        <dbReference type="EMBL" id="SDK93198.1"/>
    </source>
</evidence>
<dbReference type="RefSeq" id="WP_090553820.1">
    <property type="nucleotide sequence ID" value="NZ_FNFP01000005.1"/>
</dbReference>
<accession>A0A1G9FXV2</accession>
<gene>
    <name evidence="1" type="ORF">SAMN05660472_02285</name>
</gene>
<dbReference type="Pfam" id="PF01987">
    <property type="entry name" value="AIM24"/>
    <property type="match status" value="1"/>
</dbReference>
<protein>
    <submittedName>
        <fullName evidence="1">TIGR00266 family protein</fullName>
    </submittedName>
</protein>
<dbReference type="AlphaFoldDB" id="A0A1G9FXV2"/>
<dbReference type="SUPFAM" id="SSF51219">
    <property type="entry name" value="TRAP-like"/>
    <property type="match status" value="1"/>
</dbReference>
<dbReference type="Proteomes" id="UP000198718">
    <property type="component" value="Unassembled WGS sequence"/>
</dbReference>
<dbReference type="EMBL" id="FNFP01000005">
    <property type="protein sequence ID" value="SDK93198.1"/>
    <property type="molecule type" value="Genomic_DNA"/>
</dbReference>
<organism evidence="1 2">
    <name type="scientific">Natronincola ferrireducens</name>
    <dbReference type="NCBI Taxonomy" id="393762"/>
    <lineage>
        <taxon>Bacteria</taxon>
        <taxon>Bacillati</taxon>
        <taxon>Bacillota</taxon>
        <taxon>Clostridia</taxon>
        <taxon>Peptostreptococcales</taxon>
        <taxon>Natronincolaceae</taxon>
        <taxon>Natronincola</taxon>
    </lineage>
</organism>
<proteinExistence type="predicted"/>
<name>A0A1G9FXV2_9FIRM</name>
<dbReference type="InterPro" id="IPR002838">
    <property type="entry name" value="AIM24"/>
</dbReference>
<dbReference type="PANTHER" id="PTHR43657:SF1">
    <property type="entry name" value="ALTERED INHERITANCE OF MITOCHONDRIA PROTEIN 24, MITOCHONDRIAL"/>
    <property type="match status" value="1"/>
</dbReference>
<dbReference type="NCBIfam" id="TIGR00266">
    <property type="entry name" value="TIGR00266 family protein"/>
    <property type="match status" value="1"/>
</dbReference>
<keyword evidence="2" id="KW-1185">Reference proteome</keyword>
<reference evidence="1 2" key="1">
    <citation type="submission" date="2016-10" db="EMBL/GenBank/DDBJ databases">
        <authorList>
            <person name="de Groot N.N."/>
        </authorList>
    </citation>
    <scope>NUCLEOTIDE SEQUENCE [LARGE SCALE GENOMIC DNA]</scope>
    <source>
        <strain evidence="1 2">DSM 18346</strain>
    </source>
</reference>
<dbReference type="PANTHER" id="PTHR43657">
    <property type="entry name" value="TRYPTOPHAN RNA-BINDING ATTENUATOR PROTEIN-LIKE PROTEIN"/>
    <property type="match status" value="1"/>
</dbReference>
<dbReference type="Gene3D" id="3.60.160.10">
    <property type="entry name" value="Mitochondrial biogenesis AIM24"/>
    <property type="match status" value="1"/>
</dbReference>